<organism evidence="7 8">
    <name type="scientific">Paraburkholderia lacunae</name>
    <dbReference type="NCBI Taxonomy" id="2211104"/>
    <lineage>
        <taxon>Bacteria</taxon>
        <taxon>Pseudomonadati</taxon>
        <taxon>Pseudomonadota</taxon>
        <taxon>Betaproteobacteria</taxon>
        <taxon>Burkholderiales</taxon>
        <taxon>Burkholderiaceae</taxon>
        <taxon>Paraburkholderia</taxon>
    </lineage>
</organism>
<keyword evidence="5 6" id="KW-0472">Membrane</keyword>
<feature type="transmembrane region" description="Helical" evidence="6">
    <location>
        <begin position="361"/>
        <end position="379"/>
    </location>
</feature>
<evidence type="ECO:0008006" key="9">
    <source>
        <dbReference type="Google" id="ProtNLM"/>
    </source>
</evidence>
<dbReference type="GO" id="GO:0005886">
    <property type="term" value="C:plasma membrane"/>
    <property type="evidence" value="ECO:0007669"/>
    <property type="project" value="UniProtKB-SubCell"/>
</dbReference>
<keyword evidence="2" id="KW-1003">Cell membrane</keyword>
<name>A0A370N1K3_9BURK</name>
<reference evidence="8" key="1">
    <citation type="submission" date="2018-05" db="EMBL/GenBank/DDBJ databases">
        <authorList>
            <person name="Feng T."/>
        </authorList>
    </citation>
    <scope>NUCLEOTIDE SEQUENCE [LARGE SCALE GENOMIC DNA]</scope>
    <source>
        <strain evidence="8">S27</strain>
    </source>
</reference>
<keyword evidence="3 6" id="KW-0812">Transmembrane</keyword>
<evidence type="ECO:0000256" key="4">
    <source>
        <dbReference type="ARBA" id="ARBA00022989"/>
    </source>
</evidence>
<evidence type="ECO:0000256" key="1">
    <source>
        <dbReference type="ARBA" id="ARBA00004651"/>
    </source>
</evidence>
<evidence type="ECO:0000256" key="2">
    <source>
        <dbReference type="ARBA" id="ARBA00022475"/>
    </source>
</evidence>
<evidence type="ECO:0000256" key="5">
    <source>
        <dbReference type="ARBA" id="ARBA00023136"/>
    </source>
</evidence>
<feature type="transmembrane region" description="Helical" evidence="6">
    <location>
        <begin position="50"/>
        <end position="70"/>
    </location>
</feature>
<accession>A0A370N1K3</accession>
<sequence length="381" mass="40360">MAGGNSRWSDYTITSFYLRALLLVAVAGLAWLVLPHFAVSALVLKCVLLMFVPGILGLALASWITGVLLSKSDTGTLAAVRLKAALTQGVFVGLGMIVPVGSIARVDVLAFSYGAGLAAGGLFGIRAVPVRSYRISLRRFRYGAARLSRGLHAYAISGFFYMLAPTLGVLLLERSASLAVVGTFALASRVPQFLYTIPGSVAQAFYPKLFQAAREQQWSAYAALLRREALFLASIGTVLALAVMVSGPLIAHVLRHSGDAAYQHELKEALFVGAAVILIQSMSMPLGHALETAGRAMPRTAGQAVSLTIAAVLFVRLGAQHGVTGAMAAAVAGEIALYLSWLLLTLVYIKQANVARLSLSSLGVVGCISMLGWSIWYCFLR</sequence>
<comment type="caution">
    <text evidence="7">The sequence shown here is derived from an EMBL/GenBank/DDBJ whole genome shotgun (WGS) entry which is preliminary data.</text>
</comment>
<evidence type="ECO:0000313" key="7">
    <source>
        <dbReference type="EMBL" id="RDJ99493.1"/>
    </source>
</evidence>
<dbReference type="PANTHER" id="PTHR30250">
    <property type="entry name" value="PST FAMILY PREDICTED COLANIC ACID TRANSPORTER"/>
    <property type="match status" value="1"/>
</dbReference>
<protein>
    <recommendedName>
        <fullName evidence="9">Polysaccharide biosynthesis protein C-terminal domain-containing protein</fullName>
    </recommendedName>
</protein>
<dbReference type="AlphaFoldDB" id="A0A370N1K3"/>
<feature type="transmembrane region" description="Helical" evidence="6">
    <location>
        <begin position="21"/>
        <end position="44"/>
    </location>
</feature>
<evidence type="ECO:0000313" key="8">
    <source>
        <dbReference type="Proteomes" id="UP000254875"/>
    </source>
</evidence>
<dbReference type="EMBL" id="QHKS01000022">
    <property type="protein sequence ID" value="RDJ99493.1"/>
    <property type="molecule type" value="Genomic_DNA"/>
</dbReference>
<feature type="transmembrane region" description="Helical" evidence="6">
    <location>
        <begin position="151"/>
        <end position="172"/>
    </location>
</feature>
<dbReference type="PANTHER" id="PTHR30250:SF11">
    <property type="entry name" value="O-ANTIGEN TRANSPORTER-RELATED"/>
    <property type="match status" value="1"/>
</dbReference>
<comment type="subcellular location">
    <subcellularLocation>
        <location evidence="1">Cell membrane</location>
        <topology evidence="1">Multi-pass membrane protein</topology>
    </subcellularLocation>
</comment>
<evidence type="ECO:0000256" key="3">
    <source>
        <dbReference type="ARBA" id="ARBA00022692"/>
    </source>
</evidence>
<feature type="transmembrane region" description="Helical" evidence="6">
    <location>
        <begin position="229"/>
        <end position="250"/>
    </location>
</feature>
<proteinExistence type="predicted"/>
<keyword evidence="8" id="KW-1185">Reference proteome</keyword>
<feature type="transmembrane region" description="Helical" evidence="6">
    <location>
        <begin position="110"/>
        <end position="130"/>
    </location>
</feature>
<evidence type="ECO:0000256" key="6">
    <source>
        <dbReference type="SAM" id="Phobius"/>
    </source>
</evidence>
<feature type="transmembrane region" description="Helical" evidence="6">
    <location>
        <begin position="325"/>
        <end position="349"/>
    </location>
</feature>
<keyword evidence="4 6" id="KW-1133">Transmembrane helix</keyword>
<dbReference type="InterPro" id="IPR050833">
    <property type="entry name" value="Poly_Biosynth_Transport"/>
</dbReference>
<feature type="transmembrane region" description="Helical" evidence="6">
    <location>
        <begin position="301"/>
        <end position="319"/>
    </location>
</feature>
<gene>
    <name evidence="7" type="ORF">DLM46_27840</name>
</gene>
<dbReference type="Proteomes" id="UP000254875">
    <property type="component" value="Unassembled WGS sequence"/>
</dbReference>
<feature type="transmembrane region" description="Helical" evidence="6">
    <location>
        <begin position="270"/>
        <end position="289"/>
    </location>
</feature>
<feature type="transmembrane region" description="Helical" evidence="6">
    <location>
        <begin position="82"/>
        <end position="104"/>
    </location>
</feature>